<accession>A0A9X2WGJ5</accession>
<evidence type="ECO:0000256" key="1">
    <source>
        <dbReference type="ARBA" id="ARBA00010333"/>
    </source>
</evidence>
<dbReference type="Pfam" id="PF00497">
    <property type="entry name" value="SBP_bac_3"/>
    <property type="match status" value="1"/>
</dbReference>
<dbReference type="EMBL" id="JAOANI010000020">
    <property type="protein sequence ID" value="MCT7359994.1"/>
    <property type="molecule type" value="Genomic_DNA"/>
</dbReference>
<keyword evidence="2 3" id="KW-0732">Signal</keyword>
<dbReference type="RefSeq" id="WP_260976857.1">
    <property type="nucleotide sequence ID" value="NZ_JAOANI010000020.1"/>
</dbReference>
<proteinExistence type="inferred from homology"/>
<dbReference type="PANTHER" id="PTHR35936">
    <property type="entry name" value="MEMBRANE-BOUND LYTIC MUREIN TRANSGLYCOSYLASE F"/>
    <property type="match status" value="1"/>
</dbReference>
<comment type="caution">
    <text evidence="5">The sequence shown here is derived from an EMBL/GenBank/DDBJ whole genome shotgun (WGS) entry which is preliminary data.</text>
</comment>
<evidence type="ECO:0000259" key="4">
    <source>
        <dbReference type="SMART" id="SM00062"/>
    </source>
</evidence>
<evidence type="ECO:0000313" key="5">
    <source>
        <dbReference type="EMBL" id="MCT7359994.1"/>
    </source>
</evidence>
<evidence type="ECO:0000256" key="3">
    <source>
        <dbReference type="SAM" id="SignalP"/>
    </source>
</evidence>
<evidence type="ECO:0000313" key="6">
    <source>
        <dbReference type="Proteomes" id="UP001147830"/>
    </source>
</evidence>
<evidence type="ECO:0000256" key="2">
    <source>
        <dbReference type="ARBA" id="ARBA00022729"/>
    </source>
</evidence>
<protein>
    <submittedName>
        <fullName evidence="5">Transporter substrate-binding domain-containing protein</fullName>
    </submittedName>
</protein>
<feature type="chain" id="PRO_5040856768" evidence="3">
    <location>
        <begin position="18"/>
        <end position="244"/>
    </location>
</feature>
<reference evidence="5" key="2">
    <citation type="submission" date="2022-08" db="EMBL/GenBank/DDBJ databases">
        <authorList>
            <person name="Dong C."/>
        </authorList>
    </citation>
    <scope>NUCLEOTIDE SEQUENCE</scope>
    <source>
        <strain evidence="5">59MF3M-4</strain>
    </source>
</reference>
<dbReference type="Proteomes" id="UP001147830">
    <property type="component" value="Unassembled WGS sequence"/>
</dbReference>
<dbReference type="SUPFAM" id="SSF53850">
    <property type="entry name" value="Periplasmic binding protein-like II"/>
    <property type="match status" value="1"/>
</dbReference>
<sequence length="244" mass="27512">MSMIVLFSPLFSANSYALTLNIAAEDAWPPFSDAQGNGYSRDLALAAFAVSGVSLTIQAVPYARALNLTLAGKADGCWNVTRQPSTEEQYIFGEQPLFTASASYYFKTGKEKNWQTPADIPDGTALAIMNGYEYGAEFEKHRHRLKLIEVSKQQQMIAMLISERVAGAIFFDRVFDYTMAGSHYDRSLIRRGQQNHTSDIYIAFSRQKPEADKYAQLLDEGLKILKANGEYQRIMDSHYDRWSE</sequence>
<name>A0A9X2WGJ5_9GAMM</name>
<gene>
    <name evidence="5" type="ORF">NYR02_13320</name>
</gene>
<dbReference type="Gene3D" id="3.40.190.10">
    <property type="entry name" value="Periplasmic binding protein-like II"/>
    <property type="match status" value="2"/>
</dbReference>
<organism evidence="5 6">
    <name type="scientific">Thalassolituus pacificus</name>
    <dbReference type="NCBI Taxonomy" id="2975440"/>
    <lineage>
        <taxon>Bacteria</taxon>
        <taxon>Pseudomonadati</taxon>
        <taxon>Pseudomonadota</taxon>
        <taxon>Gammaproteobacteria</taxon>
        <taxon>Oceanospirillales</taxon>
        <taxon>Oceanospirillaceae</taxon>
        <taxon>Thalassolituus</taxon>
    </lineage>
</organism>
<dbReference type="SMART" id="SM00062">
    <property type="entry name" value="PBPb"/>
    <property type="match status" value="1"/>
</dbReference>
<keyword evidence="6" id="KW-1185">Reference proteome</keyword>
<reference evidence="5" key="1">
    <citation type="journal article" date="2022" name="Front. Microbiol.">
        <title>Genome-based taxonomic rearrangement of Oceanobacter-related bacteria including the description of Thalassolituus hydrocarbonoclasticus sp. nov. and Thalassolituus pacificus sp. nov. and emended description of the genus Thalassolituus.</title>
        <authorList>
            <person name="Dong C."/>
            <person name="Wei L."/>
            <person name="Wang J."/>
            <person name="Lai Q."/>
            <person name="Huang Z."/>
            <person name="Shao Z."/>
        </authorList>
    </citation>
    <scope>NUCLEOTIDE SEQUENCE</scope>
    <source>
        <strain evidence="5">59MF3M-4</strain>
    </source>
</reference>
<comment type="similarity">
    <text evidence="1">Belongs to the bacterial solute-binding protein 3 family.</text>
</comment>
<dbReference type="AlphaFoldDB" id="A0A9X2WGJ5"/>
<feature type="signal peptide" evidence="3">
    <location>
        <begin position="1"/>
        <end position="17"/>
    </location>
</feature>
<dbReference type="PANTHER" id="PTHR35936:SF25">
    <property type="entry name" value="ABC TRANSPORTER SUBSTRATE-BINDING PROTEIN"/>
    <property type="match status" value="1"/>
</dbReference>
<feature type="domain" description="Solute-binding protein family 3/N-terminal" evidence="4">
    <location>
        <begin position="19"/>
        <end position="241"/>
    </location>
</feature>
<dbReference type="InterPro" id="IPR001638">
    <property type="entry name" value="Solute-binding_3/MltF_N"/>
</dbReference>